<dbReference type="CDD" id="cd04508">
    <property type="entry name" value="Tudor_SF"/>
    <property type="match status" value="1"/>
</dbReference>
<dbReference type="SMART" id="SM00333">
    <property type="entry name" value="TUDOR"/>
    <property type="match status" value="2"/>
</dbReference>
<feature type="compositionally biased region" description="Low complexity" evidence="4">
    <location>
        <begin position="259"/>
        <end position="272"/>
    </location>
</feature>
<keyword evidence="2" id="KW-0539">Nucleus</keyword>
<dbReference type="EMBL" id="CAMXCT010000413">
    <property type="protein sequence ID" value="CAI3978465.1"/>
    <property type="molecule type" value="Genomic_DNA"/>
</dbReference>
<evidence type="ECO:0000256" key="3">
    <source>
        <dbReference type="SAM" id="Coils"/>
    </source>
</evidence>
<dbReference type="PROSITE" id="PS50304">
    <property type="entry name" value="TUDOR"/>
    <property type="match status" value="1"/>
</dbReference>
<evidence type="ECO:0000259" key="5">
    <source>
        <dbReference type="PROSITE" id="PS50304"/>
    </source>
</evidence>
<organism evidence="6">
    <name type="scientific">Cladocopium goreaui</name>
    <dbReference type="NCBI Taxonomy" id="2562237"/>
    <lineage>
        <taxon>Eukaryota</taxon>
        <taxon>Sar</taxon>
        <taxon>Alveolata</taxon>
        <taxon>Dinophyceae</taxon>
        <taxon>Suessiales</taxon>
        <taxon>Symbiodiniaceae</taxon>
        <taxon>Cladocopium</taxon>
    </lineage>
</organism>
<evidence type="ECO:0000313" key="7">
    <source>
        <dbReference type="EMBL" id="CAL4765777.1"/>
    </source>
</evidence>
<dbReference type="GO" id="GO:0005634">
    <property type="term" value="C:nucleus"/>
    <property type="evidence" value="ECO:0007669"/>
    <property type="project" value="UniProtKB-SubCell"/>
</dbReference>
<evidence type="ECO:0000313" key="8">
    <source>
        <dbReference type="Proteomes" id="UP001152797"/>
    </source>
</evidence>
<gene>
    <name evidence="6" type="ORF">C1SCF055_LOCUS6517</name>
</gene>
<name>A0A9P1BSF2_9DINO</name>
<comment type="subcellular location">
    <subcellularLocation>
        <location evidence="1">Nucleus</location>
    </subcellularLocation>
</comment>
<reference evidence="6" key="1">
    <citation type="submission" date="2022-10" db="EMBL/GenBank/DDBJ databases">
        <authorList>
            <person name="Chen Y."/>
            <person name="Dougan E. K."/>
            <person name="Chan C."/>
            <person name="Rhodes N."/>
            <person name="Thang M."/>
        </authorList>
    </citation>
    <scope>NUCLEOTIDE SEQUENCE</scope>
</reference>
<dbReference type="SUPFAM" id="SSF63748">
    <property type="entry name" value="Tudor/PWWP/MBT"/>
    <property type="match status" value="1"/>
</dbReference>
<evidence type="ECO:0000256" key="4">
    <source>
        <dbReference type="SAM" id="MobiDB-lite"/>
    </source>
</evidence>
<dbReference type="EMBL" id="CAMXCT020000413">
    <property type="protein sequence ID" value="CAL1131840.1"/>
    <property type="molecule type" value="Genomic_DNA"/>
</dbReference>
<dbReference type="EMBL" id="CAMXCT030000413">
    <property type="protein sequence ID" value="CAL4765777.1"/>
    <property type="molecule type" value="Genomic_DNA"/>
</dbReference>
<accession>A0A9P1BSF2</accession>
<dbReference type="AlphaFoldDB" id="A0A9P1BSF2"/>
<protein>
    <submittedName>
        <fullName evidence="7">Survival of motor neuron-related-splicing factor 30 (Survival motor neuron domain-containing protein 1)</fullName>
    </submittedName>
</protein>
<evidence type="ECO:0000256" key="2">
    <source>
        <dbReference type="ARBA" id="ARBA00023242"/>
    </source>
</evidence>
<comment type="caution">
    <text evidence="6">The sequence shown here is derived from an EMBL/GenBank/DDBJ whole genome shotgun (WGS) entry which is preliminary data.</text>
</comment>
<dbReference type="OrthoDB" id="79171at2759"/>
<reference evidence="7 8" key="2">
    <citation type="submission" date="2024-05" db="EMBL/GenBank/DDBJ databases">
        <authorList>
            <person name="Chen Y."/>
            <person name="Shah S."/>
            <person name="Dougan E. K."/>
            <person name="Thang M."/>
            <person name="Chan C."/>
        </authorList>
    </citation>
    <scope>NUCLEOTIDE SEQUENCE [LARGE SCALE GENOMIC DNA]</scope>
</reference>
<evidence type="ECO:0000256" key="1">
    <source>
        <dbReference type="ARBA" id="ARBA00004123"/>
    </source>
</evidence>
<dbReference type="Proteomes" id="UP001152797">
    <property type="component" value="Unassembled WGS sequence"/>
</dbReference>
<dbReference type="Pfam" id="PF00567">
    <property type="entry name" value="TUDOR"/>
    <property type="match status" value="1"/>
</dbReference>
<proteinExistence type="predicted"/>
<feature type="coiled-coil region" evidence="3">
    <location>
        <begin position="200"/>
        <end position="227"/>
    </location>
</feature>
<feature type="region of interest" description="Disordered" evidence="4">
    <location>
        <begin position="259"/>
        <end position="282"/>
    </location>
</feature>
<sequence>MAEVLHHLVPQAPGRAAVLLALACQLLDQAWECFFRLQPWQSKVAARVAVPGSNCEQRQVVLRARGPGIVLAGGPRTPSTEMPSAVQELASADFLRRLRDGGPQAERSEDLPVVNASWVAKDAHETARNVVNALCQHRFGEGVHVDEVIAGQEAAKGQSMGKSHYPTPCRGAVAAIDIEAWIRKQPKIRDRSAMDFSQSAEELLTKLDTYREQLAQVEEALEQQPDEPSLVKLKNDLTEVIVLTEDLVKYQAAAPTEAEQAGAETAGTTGRASVVPQQPTSSRSAAKSVHTALVGRTCEAFFEQKWYNGEIKSLRRDERGQERCMVEFIGFSNQREFKVTDVRLLRPPHPAQCQPGTRCQAIFPEDGLWYDCVITEQTEKGYKITFIDYGSKAEVKFDQIRLQSTGKVGQQKRTIKEVTTPAGYKIPESMQIQKTDTEDIIDAKRRKITAIKKQQRLDKLETEHVKQQANWQKFFYKKASTRSKCGFMSGKPKDSIFKVPDALEGRVGFMGSGKEMTKFQEARKFTYQYV</sequence>
<dbReference type="PANTHER" id="PTHR46297">
    <property type="entry name" value="ZINC FINGER CCCH-TYPE WITH G PATCH DOMAIN-CONTAINING PROTEIN"/>
    <property type="match status" value="1"/>
</dbReference>
<evidence type="ECO:0000313" key="6">
    <source>
        <dbReference type="EMBL" id="CAI3978465.1"/>
    </source>
</evidence>
<keyword evidence="8" id="KW-1185">Reference proteome</keyword>
<dbReference type="Gene3D" id="2.30.30.140">
    <property type="match status" value="2"/>
</dbReference>
<feature type="domain" description="Tudor" evidence="5">
    <location>
        <begin position="352"/>
        <end position="410"/>
    </location>
</feature>
<keyword evidence="3" id="KW-0175">Coiled coil</keyword>
<dbReference type="InterPro" id="IPR002999">
    <property type="entry name" value="Tudor"/>
</dbReference>